<evidence type="ECO:0000256" key="2">
    <source>
        <dbReference type="ARBA" id="ARBA00006727"/>
    </source>
</evidence>
<evidence type="ECO:0000256" key="1">
    <source>
        <dbReference type="ARBA" id="ARBA00004141"/>
    </source>
</evidence>
<dbReference type="SUPFAM" id="SSF103473">
    <property type="entry name" value="MFS general substrate transporter"/>
    <property type="match status" value="1"/>
</dbReference>
<dbReference type="Proteomes" id="UP001153618">
    <property type="component" value="Unassembled WGS sequence"/>
</dbReference>
<dbReference type="InterPro" id="IPR036259">
    <property type="entry name" value="MFS_trans_sf"/>
</dbReference>
<comment type="similarity">
    <text evidence="2">Belongs to the major facilitator superfamily. Monocarboxylate porter (TC 2.A.1.13) family.</text>
</comment>
<keyword evidence="4" id="KW-1133">Transmembrane helix</keyword>
<feature type="transmembrane region" description="Helical" evidence="4">
    <location>
        <begin position="113"/>
        <end position="131"/>
    </location>
</feature>
<dbReference type="InterPro" id="IPR050327">
    <property type="entry name" value="Proton-linked_MCT"/>
</dbReference>
<dbReference type="Gene3D" id="1.20.1250.20">
    <property type="entry name" value="MFS general substrate transporter like domains"/>
    <property type="match status" value="2"/>
</dbReference>
<feature type="transmembrane region" description="Helical" evidence="4">
    <location>
        <begin position="334"/>
        <end position="360"/>
    </location>
</feature>
<accession>A0A9W4HCY0</accession>
<dbReference type="PANTHER" id="PTHR11360:SF284">
    <property type="entry name" value="EG:103B4.3 PROTEIN-RELATED"/>
    <property type="match status" value="1"/>
</dbReference>
<evidence type="ECO:0000313" key="5">
    <source>
        <dbReference type="EMBL" id="CAG7973524.1"/>
    </source>
</evidence>
<evidence type="ECO:0000313" key="6">
    <source>
        <dbReference type="Proteomes" id="UP001153618"/>
    </source>
</evidence>
<dbReference type="EMBL" id="CAJVOS010000009">
    <property type="protein sequence ID" value="CAG7973524.1"/>
    <property type="molecule type" value="Genomic_DNA"/>
</dbReference>
<reference evidence="5" key="1">
    <citation type="submission" date="2021-07" db="EMBL/GenBank/DDBJ databases">
        <authorList>
            <person name="Branca A.L. A."/>
        </authorList>
    </citation>
    <scope>NUCLEOTIDE SEQUENCE</scope>
</reference>
<dbReference type="InterPro" id="IPR011701">
    <property type="entry name" value="MFS"/>
</dbReference>
<feature type="transmembrane region" description="Helical" evidence="4">
    <location>
        <begin position="372"/>
        <end position="391"/>
    </location>
</feature>
<dbReference type="OrthoDB" id="6499973at2759"/>
<protein>
    <recommendedName>
        <fullName evidence="7">Major facilitator superfamily (MFS) profile domain-containing protein</fullName>
    </recommendedName>
</protein>
<feature type="transmembrane region" description="Helical" evidence="4">
    <location>
        <begin position="143"/>
        <end position="164"/>
    </location>
</feature>
<feature type="compositionally biased region" description="Polar residues" evidence="3">
    <location>
        <begin position="1"/>
        <end position="14"/>
    </location>
</feature>
<keyword evidence="4" id="KW-0472">Membrane</keyword>
<feature type="region of interest" description="Disordered" evidence="3">
    <location>
        <begin position="1"/>
        <end position="28"/>
    </location>
</feature>
<evidence type="ECO:0000256" key="4">
    <source>
        <dbReference type="SAM" id="Phobius"/>
    </source>
</evidence>
<feature type="transmembrane region" description="Helical" evidence="4">
    <location>
        <begin position="302"/>
        <end position="322"/>
    </location>
</feature>
<dbReference type="GO" id="GO:0016020">
    <property type="term" value="C:membrane"/>
    <property type="evidence" value="ECO:0007669"/>
    <property type="project" value="UniProtKB-SubCell"/>
</dbReference>
<dbReference type="AlphaFoldDB" id="A0A9W4HCY0"/>
<evidence type="ECO:0008006" key="7">
    <source>
        <dbReference type="Google" id="ProtNLM"/>
    </source>
</evidence>
<feature type="transmembrane region" description="Helical" evidence="4">
    <location>
        <begin position="83"/>
        <end position="101"/>
    </location>
</feature>
<evidence type="ECO:0000256" key="3">
    <source>
        <dbReference type="SAM" id="MobiDB-lite"/>
    </source>
</evidence>
<gene>
    <name evidence="5" type="ORF">POLS_LOCUS1092</name>
</gene>
<organism evidence="5 6">
    <name type="scientific">Penicillium olsonii</name>
    <dbReference type="NCBI Taxonomy" id="99116"/>
    <lineage>
        <taxon>Eukaryota</taxon>
        <taxon>Fungi</taxon>
        <taxon>Dikarya</taxon>
        <taxon>Ascomycota</taxon>
        <taxon>Pezizomycotina</taxon>
        <taxon>Eurotiomycetes</taxon>
        <taxon>Eurotiomycetidae</taxon>
        <taxon>Eurotiales</taxon>
        <taxon>Aspergillaceae</taxon>
        <taxon>Penicillium</taxon>
    </lineage>
</organism>
<name>A0A9W4HCY0_PENOL</name>
<comment type="caution">
    <text evidence="5">The sequence shown here is derived from an EMBL/GenBank/DDBJ whole genome shotgun (WGS) entry which is preliminary data.</text>
</comment>
<dbReference type="GO" id="GO:0022857">
    <property type="term" value="F:transmembrane transporter activity"/>
    <property type="evidence" value="ECO:0007669"/>
    <property type="project" value="InterPro"/>
</dbReference>
<dbReference type="Pfam" id="PF07690">
    <property type="entry name" value="MFS_1"/>
    <property type="match status" value="2"/>
</dbReference>
<keyword evidence="6" id="KW-1185">Reference proteome</keyword>
<keyword evidence="4" id="KW-0812">Transmembrane</keyword>
<proteinExistence type="inferred from homology"/>
<sequence>MTASVDNMQASNAADSEKAQPESNVQIQSKPSNKRKLLIILAAFMLNFSGCGLLFSFGLYQSLYEDMARKEDNPFTGASSAEISLIGSIAAALMKLGAPYVVAWCKYFSPQRVVFVGGIVYGVASVLASFGKELWHFQLTQGFLVGIGTCLSFMPSMAVPPAWFGKYRGLNMGIISAGTGIGGCICTALICASGSVLSWEPKMAANLHEDNLKHSWVSGSLKVPLPPRKIVCTRKFVAQSLNAIFQSAAYYTPIFYIAAYSKTLGYSDSDGSNFTALSNACNAIGKVGVGFVADKIGRLDSFFLTTLLSSMSTAGLWIPSTLLGATNETSGKGLFIGFTVLYGLFASANIGLFSPALVELFGLEDMPRMTGIMYFLQGAAGFVGTPVAGVLVKSAGSLSSENYLYMAVFVGTLMVASTVTVLWARVEVMLERIEGQKKWLWRL</sequence>
<feature type="transmembrane region" description="Helical" evidence="4">
    <location>
        <begin position="403"/>
        <end position="424"/>
    </location>
</feature>
<dbReference type="PANTHER" id="PTHR11360">
    <property type="entry name" value="MONOCARBOXYLATE TRANSPORTER"/>
    <property type="match status" value="1"/>
</dbReference>
<comment type="subcellular location">
    <subcellularLocation>
        <location evidence="1">Membrane</location>
        <topology evidence="1">Multi-pass membrane protein</topology>
    </subcellularLocation>
</comment>
<feature type="transmembrane region" description="Helical" evidence="4">
    <location>
        <begin position="37"/>
        <end position="63"/>
    </location>
</feature>